<accession>A0A6M7UK92</accession>
<keyword evidence="12" id="KW-1185">Reference proteome</keyword>
<dbReference type="InterPro" id="IPR054384">
    <property type="entry name" value="SecDF_P1_head"/>
</dbReference>
<dbReference type="EMBL" id="CP033361">
    <property type="protein sequence ID" value="QKC77166.1"/>
    <property type="molecule type" value="Genomic_DNA"/>
</dbReference>
<evidence type="ECO:0000256" key="4">
    <source>
        <dbReference type="ARBA" id="ARBA00022927"/>
    </source>
</evidence>
<dbReference type="PANTHER" id="PTHR30081:SF1">
    <property type="entry name" value="PROTEIN TRANSLOCASE SUBUNIT SECD"/>
    <property type="match status" value="1"/>
</dbReference>
<keyword evidence="1" id="KW-0813">Transport</keyword>
<feature type="domain" description="Protein translocase subunit SecDF P1" evidence="9">
    <location>
        <begin position="159"/>
        <end position="216"/>
    </location>
</feature>
<dbReference type="InterPro" id="IPR048631">
    <property type="entry name" value="SecD_1st"/>
</dbReference>
<proteinExistence type="predicted"/>
<dbReference type="Gene3D" id="3.30.70.3400">
    <property type="match status" value="1"/>
</dbReference>
<evidence type="ECO:0000256" key="8">
    <source>
        <dbReference type="SAM" id="SignalP"/>
    </source>
</evidence>
<dbReference type="GO" id="GO:0005886">
    <property type="term" value="C:plasma membrane"/>
    <property type="evidence" value="ECO:0007669"/>
    <property type="project" value="TreeGrafter"/>
</dbReference>
<keyword evidence="2" id="KW-1003">Cell membrane</keyword>
<dbReference type="PANTHER" id="PTHR30081">
    <property type="entry name" value="PROTEIN-EXPORT MEMBRANE PROTEIN SEC"/>
    <property type="match status" value="1"/>
</dbReference>
<dbReference type="Gene3D" id="3.30.1360.200">
    <property type="match status" value="1"/>
</dbReference>
<evidence type="ECO:0000256" key="1">
    <source>
        <dbReference type="ARBA" id="ARBA00022448"/>
    </source>
</evidence>
<protein>
    <recommendedName>
        <fullName evidence="13">Preprotein translocase subunit SecD</fullName>
    </recommendedName>
</protein>
<name>A0A6M7UK92_9HYPH</name>
<gene>
    <name evidence="11" type="ORF">EB233_18025</name>
</gene>
<feature type="chain" id="PRO_5026939501" description="Preprotein translocase subunit SecD" evidence="8">
    <location>
        <begin position="30"/>
        <end position="356"/>
    </location>
</feature>
<keyword evidence="6" id="KW-0811">Translocation</keyword>
<dbReference type="InterPro" id="IPR022813">
    <property type="entry name" value="SecD/SecF_arch_bac"/>
</dbReference>
<dbReference type="FunFam" id="3.30.1360.200:FF:000002">
    <property type="entry name" value="Preprotein translocase subunit SecD"/>
    <property type="match status" value="1"/>
</dbReference>
<sequence>MSHFWRLKMMLTWLAVATAIVFDASSLFAASPQVVRPAQPVGGPTVVQLNQQDGPHILLRLDMADMIDRRLRATRGDIRTLLMGAKIGFNGLAVSGKAVQVRITDPAQIDAAKTALSPITAPAADGGVREMTLDGSEPGLLNFLLSDEGLKHQTSIAIAQCIEVIKNRLQELGVAGPVVQTTDQDGILIQTAGVPDLQILGNILTRPGRLSFQLIDLSMPVMDAINGRLPVGSLVLYTQDDPPIPYLIEKRVVLSDKNVLDAKASYNAQGDEPVVVFRLDSKGTAWFRQITAQNVGKPFAVILDDSVISAPVIREPIDSGFGQISGNFTVQEAKNIALLLRTGPLPARLTIAEEAR</sequence>
<evidence type="ECO:0000259" key="10">
    <source>
        <dbReference type="Pfam" id="PF22599"/>
    </source>
</evidence>
<dbReference type="Pfam" id="PF21760">
    <property type="entry name" value="SecD_1st"/>
    <property type="match status" value="1"/>
</dbReference>
<evidence type="ECO:0000259" key="9">
    <source>
        <dbReference type="Pfam" id="PF21760"/>
    </source>
</evidence>
<evidence type="ECO:0000256" key="2">
    <source>
        <dbReference type="ARBA" id="ARBA00022475"/>
    </source>
</evidence>
<dbReference type="Proteomes" id="UP000503339">
    <property type="component" value="Chromosome"/>
</dbReference>
<keyword evidence="3" id="KW-0812">Transmembrane</keyword>
<organism evidence="11 12">
    <name type="scientific">Mesorhizobium erdmanii</name>
    <dbReference type="NCBI Taxonomy" id="1777866"/>
    <lineage>
        <taxon>Bacteria</taxon>
        <taxon>Pseudomonadati</taxon>
        <taxon>Pseudomonadota</taxon>
        <taxon>Alphaproteobacteria</taxon>
        <taxon>Hyphomicrobiales</taxon>
        <taxon>Phyllobacteriaceae</taxon>
        <taxon>Mesorhizobium</taxon>
    </lineage>
</organism>
<feature type="signal peptide" evidence="8">
    <location>
        <begin position="1"/>
        <end position="29"/>
    </location>
</feature>
<keyword evidence="7" id="KW-0472">Membrane</keyword>
<evidence type="ECO:0000256" key="7">
    <source>
        <dbReference type="ARBA" id="ARBA00023136"/>
    </source>
</evidence>
<keyword evidence="4" id="KW-0653">Protein transport</keyword>
<evidence type="ECO:0000313" key="12">
    <source>
        <dbReference type="Proteomes" id="UP000503339"/>
    </source>
</evidence>
<dbReference type="Pfam" id="PF22599">
    <property type="entry name" value="SecDF_P1_head"/>
    <property type="match status" value="1"/>
</dbReference>
<evidence type="ECO:0008006" key="13">
    <source>
        <dbReference type="Google" id="ProtNLM"/>
    </source>
</evidence>
<keyword evidence="8" id="KW-0732">Signal</keyword>
<dbReference type="RefSeq" id="WP_064988444.1">
    <property type="nucleotide sequence ID" value="NZ_CP033361.1"/>
</dbReference>
<reference evidence="11 12" key="1">
    <citation type="submission" date="2018-10" db="EMBL/GenBank/DDBJ databases">
        <authorList>
            <person name="Perry B.J."/>
            <person name="Sullivan J.T."/>
            <person name="Murphy R.J.T."/>
            <person name="Ramsay J.P."/>
            <person name="Ronson C.W."/>
        </authorList>
    </citation>
    <scope>NUCLEOTIDE SEQUENCE [LARGE SCALE GENOMIC DNA]</scope>
    <source>
        <strain evidence="11 12">NZP2014</strain>
    </source>
</reference>
<evidence type="ECO:0000256" key="3">
    <source>
        <dbReference type="ARBA" id="ARBA00022692"/>
    </source>
</evidence>
<dbReference type="GO" id="GO:0015031">
    <property type="term" value="P:protein transport"/>
    <property type="evidence" value="ECO:0007669"/>
    <property type="project" value="UniProtKB-KW"/>
</dbReference>
<feature type="domain" description="SecDF P1 head subdomain" evidence="10">
    <location>
        <begin position="236"/>
        <end position="347"/>
    </location>
</feature>
<dbReference type="KEGG" id="merd:EB233_18025"/>
<dbReference type="AlphaFoldDB" id="A0A6M7UK92"/>
<keyword evidence="5" id="KW-1133">Transmembrane helix</keyword>
<evidence type="ECO:0000313" key="11">
    <source>
        <dbReference type="EMBL" id="QKC77166.1"/>
    </source>
</evidence>
<evidence type="ECO:0000256" key="5">
    <source>
        <dbReference type="ARBA" id="ARBA00022989"/>
    </source>
</evidence>
<evidence type="ECO:0000256" key="6">
    <source>
        <dbReference type="ARBA" id="ARBA00023010"/>
    </source>
</evidence>